<dbReference type="RefSeq" id="WP_173156137.1">
    <property type="nucleotide sequence ID" value="NZ_BAAALX010000012.1"/>
</dbReference>
<dbReference type="EMBL" id="BAAALX010000012">
    <property type="protein sequence ID" value="GAA1520572.1"/>
    <property type="molecule type" value="Genomic_DNA"/>
</dbReference>
<dbReference type="Pfam" id="PF10936">
    <property type="entry name" value="DUF2617"/>
    <property type="match status" value="1"/>
</dbReference>
<keyword evidence="2" id="KW-1185">Reference proteome</keyword>
<dbReference type="Proteomes" id="UP001500177">
    <property type="component" value="Unassembled WGS sequence"/>
</dbReference>
<accession>A0ABP4LBY4</accession>
<proteinExistence type="predicted"/>
<reference evidence="2" key="1">
    <citation type="journal article" date="2019" name="Int. J. Syst. Evol. Microbiol.">
        <title>The Global Catalogue of Microorganisms (GCM) 10K type strain sequencing project: providing services to taxonomists for standard genome sequencing and annotation.</title>
        <authorList>
            <consortium name="The Broad Institute Genomics Platform"/>
            <consortium name="The Broad Institute Genome Sequencing Center for Infectious Disease"/>
            <person name="Wu L."/>
            <person name="Ma J."/>
        </authorList>
    </citation>
    <scope>NUCLEOTIDE SEQUENCE [LARGE SCALE GENOMIC DNA]</scope>
    <source>
        <strain evidence="2">JCM 13318</strain>
    </source>
</reference>
<protein>
    <recommendedName>
        <fullName evidence="3">DUF2617 family protein</fullName>
    </recommendedName>
</protein>
<dbReference type="InterPro" id="IPR024486">
    <property type="entry name" value="DUF2617"/>
</dbReference>
<comment type="caution">
    <text evidence="1">The sequence shown here is derived from an EMBL/GenBank/DDBJ whole genome shotgun (WGS) entry which is preliminary data.</text>
</comment>
<organism evidence="1 2">
    <name type="scientific">Brevibacterium permense</name>
    <dbReference type="NCBI Taxonomy" id="234834"/>
    <lineage>
        <taxon>Bacteria</taxon>
        <taxon>Bacillati</taxon>
        <taxon>Actinomycetota</taxon>
        <taxon>Actinomycetes</taxon>
        <taxon>Micrococcales</taxon>
        <taxon>Brevibacteriaceae</taxon>
        <taxon>Brevibacterium</taxon>
    </lineage>
</organism>
<evidence type="ECO:0008006" key="3">
    <source>
        <dbReference type="Google" id="ProtNLM"/>
    </source>
</evidence>
<sequence length="208" mass="22193">MLTLPRPLDVPFTDTSAEALRLSLDHDRIAPLAARRIDVPTVAAPTDTKIADTEPTLAEATPALALTLTVIGSSHQAILSVGPTDVFIETFACLGEDGNDSPPKRPQWDREEVRHGRWAGFTEHLITATRTHVSGDFPTAAAEVLAAGADRALTADDHLSVAFPGQPGALTALSLTAAGPDRIAWQSWHCYPQHGEIVHSSSDLRRSA</sequence>
<evidence type="ECO:0000313" key="1">
    <source>
        <dbReference type="EMBL" id="GAA1520572.1"/>
    </source>
</evidence>
<gene>
    <name evidence="1" type="ORF">GCM10009690_24710</name>
</gene>
<name>A0ABP4LBY4_9MICO</name>
<evidence type="ECO:0000313" key="2">
    <source>
        <dbReference type="Proteomes" id="UP001500177"/>
    </source>
</evidence>